<sequence>MTDHNPLYADACENCPTYDVFPESALRDGAEGFIAAYRCPNCRATWTCGWQTVPGRAIPPEPTANQNLFDRNLTAQLHEQAAIARARKHLSRPAQD</sequence>
<dbReference type="AlphaFoldDB" id="L7F9I4"/>
<protein>
    <submittedName>
        <fullName evidence="1">Uncharacterized protein</fullName>
    </submittedName>
</protein>
<proteinExistence type="predicted"/>
<dbReference type="RefSeq" id="WP_006377231.1">
    <property type="nucleotide sequence ID" value="NZ_AEJB01000272.1"/>
</dbReference>
<name>L7F9I4_STRT8</name>
<reference evidence="1 2" key="1">
    <citation type="journal article" date="2011" name="Plasmid">
        <title>Streptomyces turgidiscabies Car8 contains a modular pathogenicity island that shares virulence genes with other actinobacterial plant pathogens.</title>
        <authorList>
            <person name="Huguet-Tapia J.C."/>
            <person name="Badger J.H."/>
            <person name="Loria R."/>
            <person name="Pettis G.S."/>
        </authorList>
    </citation>
    <scope>NUCLEOTIDE SEQUENCE [LARGE SCALE GENOMIC DNA]</scope>
    <source>
        <strain evidence="1 2">Car8</strain>
    </source>
</reference>
<dbReference type="Proteomes" id="UP000010931">
    <property type="component" value="Unassembled WGS sequence"/>
</dbReference>
<organism evidence="1 2">
    <name type="scientific">Streptomyces turgidiscabies (strain Car8)</name>
    <dbReference type="NCBI Taxonomy" id="698760"/>
    <lineage>
        <taxon>Bacteria</taxon>
        <taxon>Bacillati</taxon>
        <taxon>Actinomycetota</taxon>
        <taxon>Actinomycetes</taxon>
        <taxon>Kitasatosporales</taxon>
        <taxon>Streptomycetaceae</taxon>
        <taxon>Streptomyces</taxon>
    </lineage>
</organism>
<comment type="caution">
    <text evidence="1">The sequence shown here is derived from an EMBL/GenBank/DDBJ whole genome shotgun (WGS) entry which is preliminary data.</text>
</comment>
<accession>L7F9I4</accession>
<keyword evidence="2" id="KW-1185">Reference proteome</keyword>
<evidence type="ECO:0000313" key="1">
    <source>
        <dbReference type="EMBL" id="ELP67701.1"/>
    </source>
</evidence>
<dbReference type="EMBL" id="AEJB01000272">
    <property type="protein sequence ID" value="ELP67701.1"/>
    <property type="molecule type" value="Genomic_DNA"/>
</dbReference>
<evidence type="ECO:0000313" key="2">
    <source>
        <dbReference type="Proteomes" id="UP000010931"/>
    </source>
</evidence>
<gene>
    <name evidence="1" type="ORF">STRTUCAR8_08611</name>
</gene>
<dbReference type="PATRIC" id="fig|698760.3.peg.3625"/>